<protein>
    <recommendedName>
        <fullName evidence="3">F-box domain-containing protein</fullName>
    </recommendedName>
</protein>
<proteinExistence type="predicted"/>
<dbReference type="InterPro" id="IPR036047">
    <property type="entry name" value="F-box-like_dom_sf"/>
</dbReference>
<feature type="region of interest" description="Disordered" evidence="1">
    <location>
        <begin position="1908"/>
        <end position="1952"/>
    </location>
</feature>
<dbReference type="GO" id="GO:0016567">
    <property type="term" value="P:protein ubiquitination"/>
    <property type="evidence" value="ECO:0007669"/>
    <property type="project" value="TreeGrafter"/>
</dbReference>
<dbReference type="PANTHER" id="PTHR22696:SF1">
    <property type="entry name" value="E3 UBIQUITIN-PROTEIN LIGASE RNF26"/>
    <property type="match status" value="1"/>
</dbReference>
<name>A0A6H0XYJ4_9PEZI</name>
<feature type="domain" description="F-box" evidence="3">
    <location>
        <begin position="1002"/>
        <end position="1048"/>
    </location>
</feature>
<sequence length="1990" mass="218110">MDKLANANTTLLPSAKDLLLVLPRLAQRAGTFAFTHIPEAVGDIKGVLFNGGSVIADATGRRVLANTTITNTSAILAQQTAAVAEKSFIGSWTQGSEDAAASMFGMLIHGIGKLKNLGGVFSYLTSRWALATFTAAILLNRAQFYASSRENLRLRWYVRLAVYLTPILAFLIQMHNILQTMKCQTSPDYSQFRYNDPLKDIPMDFGGEGGFLYSLSSTLLWWKDDAACCVARKMSLSAVDGDRTLMLGSMSLLFWFFITLCASQLFDTLACALQGKQPVPETGMTIFEHSLAFAECEAMISSAVGLGFFGLPKLDSTASLPAADQTGVFFTRGEILQRLNVPPEVLLVCLISCFSHLSSASLAIAGIREKVRLVNTGVWACCYMSAFLWSFFRVFSQPIQNITDLGVLRFPTVCIVGFIPHVLILSGIVLCGMIYSAALLLTALSIPENVSQGMTFQQRLQWAYSNLQANVQFSQSSAIRIKMSEDFYTTILKIGFNVLTAASEAVYLNEGMRIQIAQTTWLEKKRLDELATNIAKRKAPAIPAELVSDEIARGVEFIDASSRANTSPYARERRSKQRAGESARHAVELDSGLGLTQRKSRMQLTFDFIVGLFWLTVGVYAHLILSIFRRLRIPFRPAWLVRAAGLDTHAKKVVQVQSASPHQPQDFYMLAADGRLKRATDEATDVEEEMRKRYMHQGKYQGEEHLSEGIYRWWSGGGWFGEGDASADYEPSTVDDDVTSVISMSTNASGSEWSDVDDESGRRTPTQRTYFTRDSTPEVDDGYDVNTLARLLNPLTTADQDEARMLSLRLRSPRSLTRNRYKRAVDLQRSQVVRGMSPQMQSLEDEERDLEKFILEQREKSRHKHGATWATGAEGMGETGPQLGLALIRYFRNRSMQPETQQAPQQALLEQITSLDSDNTFQHGSQIQSGISLQSAVQDDASLATGDCATVSGANARRLSQEGNASSFKSRVEEYERSSSPPKAVDNLVFKVAPNAASDPNVCSISQVPNELLTHVLSHLSPSDLAATALVSRRLHALVTTPHAWRSAFARYFPGPESMRALEAYEDEGLALVRSDRRAFTRLTPKASWRSEYVLRTRLLRSLARGKPVQIGGSTGGTQASRTRLASPEVTYSSELLGSINQIHAVWQTGPNKRAVKFVHGADDLGTASISDPSTAKVERWGFTDPQLFLQFTDLNPGDAQYGLGPGEVVGAPNVMSLSQSYGMIYGLGHPGGSVYFRSNEEMRGRFLLSSSTASSPKLGIPGIASTDHAITAVWIAKSNAIPTLTDGLIGMLSGASSGVLTAYSIGSLGAANNRTARFTRGEMTARWVLSPGVPLIAIAVDNEYTIKRQAENRVWAVVLNALGEVFYITKFPRRARLEQTRVDDEEFAAWMAGRSVYWTLAEPSRRVARPDPYNELPIDGSYSPRSSWNGMCLSSDQIEAETREIESFARKLPKEIQKSCLGWDMRRRLEVDFAGDDEQTAGEVVVVFECGHDDGSVAAVTRYTRLRVQEKADASRMSTPSMTTASTPLVLAHPTPFSIDGPHTAEADLDGTSTPRPMVEEWRTSRLSFGGLKKVRITTTAIDSCLHALQTQSEDPLLNLADASVTSSPSLGPWSGHGGSSDAQDVPGQRARFVAVGTYIGSVIIWNMREATSKSADLVNVVEPVRIIFTDSPQISSLALSSLYLVHGGSDGLVQAWDILASDLQPVRTLNSRFSSRARRQLIQAQASPHGTRLSSAVSSRLATDSAIGRIVHPPLTSTSLRNVACEDLNAAATRQEDRFSGTRTNLKDYIASERFELERDKQQRRKEADHMAGRFGTELLDGSEEEMIAYASMLSQETLAQETMRRSSDTASAADSTAFSSSESVSMWSSDNTATPPVSSPTFRSTNSKTEEELEADIAEAIRQSLQASPSTPAYEVAFRPAKAKPRKGSSAKASPNPGPLLRGSSKEAEKNDLDFAIQLSLAEEASRSERIEEFPSLQAGKGKSRQF</sequence>
<dbReference type="Proteomes" id="UP000503462">
    <property type="component" value="Chromosome 3"/>
</dbReference>
<feature type="transmembrane region" description="Helical" evidence="2">
    <location>
        <begin position="608"/>
        <end position="628"/>
    </location>
</feature>
<dbReference type="InterPro" id="IPR015943">
    <property type="entry name" value="WD40/YVTN_repeat-like_dom_sf"/>
</dbReference>
<feature type="compositionally biased region" description="Basic and acidic residues" evidence="1">
    <location>
        <begin position="1967"/>
        <end position="1976"/>
    </location>
</feature>
<keyword evidence="2" id="KW-0812">Transmembrane</keyword>
<feature type="region of interest" description="Disordered" evidence="1">
    <location>
        <begin position="746"/>
        <end position="765"/>
    </location>
</feature>
<evidence type="ECO:0000256" key="1">
    <source>
        <dbReference type="SAM" id="MobiDB-lite"/>
    </source>
</evidence>
<feature type="region of interest" description="Disordered" evidence="1">
    <location>
        <begin position="1967"/>
        <end position="1990"/>
    </location>
</feature>
<dbReference type="Gene3D" id="2.130.10.10">
    <property type="entry name" value="YVTN repeat-like/Quinoprotein amine dehydrogenase"/>
    <property type="match status" value="1"/>
</dbReference>
<dbReference type="InterPro" id="IPR036322">
    <property type="entry name" value="WD40_repeat_dom_sf"/>
</dbReference>
<reference evidence="4 5" key="1">
    <citation type="journal article" date="2016" name="Sci. Rep.">
        <title>Peltaster fructicola genome reveals evolution from an invasive phytopathogen to an ectophytic parasite.</title>
        <authorList>
            <person name="Xu C."/>
            <person name="Chen H."/>
            <person name="Gleason M.L."/>
            <person name="Xu J.R."/>
            <person name="Liu H."/>
            <person name="Zhang R."/>
            <person name="Sun G."/>
        </authorList>
    </citation>
    <scope>NUCLEOTIDE SEQUENCE [LARGE SCALE GENOMIC DNA]</scope>
    <source>
        <strain evidence="4 5">LNHT1506</strain>
    </source>
</reference>
<dbReference type="InterPro" id="IPR001810">
    <property type="entry name" value="F-box_dom"/>
</dbReference>
<dbReference type="GO" id="GO:0061630">
    <property type="term" value="F:ubiquitin protein ligase activity"/>
    <property type="evidence" value="ECO:0007669"/>
    <property type="project" value="TreeGrafter"/>
</dbReference>
<feature type="transmembrane region" description="Helical" evidence="2">
    <location>
        <begin position="154"/>
        <end position="172"/>
    </location>
</feature>
<dbReference type="GO" id="GO:0006511">
    <property type="term" value="P:ubiquitin-dependent protein catabolic process"/>
    <property type="evidence" value="ECO:0007669"/>
    <property type="project" value="TreeGrafter"/>
</dbReference>
<dbReference type="PROSITE" id="PS50181">
    <property type="entry name" value="FBOX"/>
    <property type="match status" value="1"/>
</dbReference>
<evidence type="ECO:0000256" key="2">
    <source>
        <dbReference type="SAM" id="Phobius"/>
    </source>
</evidence>
<dbReference type="Gene3D" id="1.20.1280.50">
    <property type="match status" value="1"/>
</dbReference>
<keyword evidence="2" id="KW-0472">Membrane</keyword>
<evidence type="ECO:0000313" key="5">
    <source>
        <dbReference type="Proteomes" id="UP000503462"/>
    </source>
</evidence>
<dbReference type="SUPFAM" id="SSF81383">
    <property type="entry name" value="F-box domain"/>
    <property type="match status" value="1"/>
</dbReference>
<dbReference type="OrthoDB" id="66726at2759"/>
<evidence type="ECO:0000259" key="3">
    <source>
        <dbReference type="PROSITE" id="PS50181"/>
    </source>
</evidence>
<feature type="transmembrane region" description="Helical" evidence="2">
    <location>
        <begin position="244"/>
        <end position="266"/>
    </location>
</feature>
<keyword evidence="2" id="KW-1133">Transmembrane helix</keyword>
<accession>A0A6H0XYJ4</accession>
<feature type="compositionally biased region" description="Polar residues" evidence="1">
    <location>
        <begin position="1873"/>
        <end position="1890"/>
    </location>
</feature>
<dbReference type="EMBL" id="CP051141">
    <property type="protein sequence ID" value="QIW99734.1"/>
    <property type="molecule type" value="Genomic_DNA"/>
</dbReference>
<dbReference type="SMART" id="SM00256">
    <property type="entry name" value="FBOX"/>
    <property type="match status" value="1"/>
</dbReference>
<dbReference type="PANTHER" id="PTHR22696">
    <property type="entry name" value="E3 UBIQUITIN-PROTEIN LIGASE RNF26"/>
    <property type="match status" value="1"/>
</dbReference>
<keyword evidence="5" id="KW-1185">Reference proteome</keyword>
<dbReference type="CDD" id="cd09917">
    <property type="entry name" value="F-box_SF"/>
    <property type="match status" value="1"/>
</dbReference>
<feature type="region of interest" description="Disordered" evidence="1">
    <location>
        <begin position="1865"/>
        <end position="1895"/>
    </location>
</feature>
<dbReference type="SUPFAM" id="SSF50978">
    <property type="entry name" value="WD40 repeat-like"/>
    <property type="match status" value="1"/>
</dbReference>
<dbReference type="Pfam" id="PF12937">
    <property type="entry name" value="F-box-like"/>
    <property type="match status" value="1"/>
</dbReference>
<gene>
    <name evidence="4" type="ORF">AMS68_005252</name>
</gene>
<feature type="transmembrane region" description="Helical" evidence="2">
    <location>
        <begin position="415"/>
        <end position="444"/>
    </location>
</feature>
<evidence type="ECO:0000313" key="4">
    <source>
        <dbReference type="EMBL" id="QIW99734.1"/>
    </source>
</evidence>
<feature type="transmembrane region" description="Helical" evidence="2">
    <location>
        <begin position="377"/>
        <end position="395"/>
    </location>
</feature>
<organism evidence="4 5">
    <name type="scientific">Peltaster fructicola</name>
    <dbReference type="NCBI Taxonomy" id="286661"/>
    <lineage>
        <taxon>Eukaryota</taxon>
        <taxon>Fungi</taxon>
        <taxon>Dikarya</taxon>
        <taxon>Ascomycota</taxon>
        <taxon>Pezizomycotina</taxon>
        <taxon>Dothideomycetes</taxon>
        <taxon>Dothideomycetes incertae sedis</taxon>
        <taxon>Peltaster</taxon>
    </lineage>
</organism>